<comment type="cofactor">
    <cofactor evidence="13">
        <name>Zn(2+)</name>
        <dbReference type="ChEBI" id="CHEBI:29105"/>
    </cofactor>
    <text evidence="13">Binds 1 zinc ion per subunit.</text>
</comment>
<keyword evidence="5 13" id="KW-0547">Nucleotide-binding</keyword>
<feature type="zinc finger region" description="C4-type" evidence="13">
    <location>
        <begin position="31"/>
        <end position="53"/>
    </location>
</feature>
<keyword evidence="3 13" id="KW-0808">Transferase</keyword>
<feature type="region of interest" description="Disordered" evidence="14">
    <location>
        <begin position="289"/>
        <end position="309"/>
    </location>
</feature>
<evidence type="ECO:0000256" key="11">
    <source>
        <dbReference type="ARBA" id="ARBA00023160"/>
    </source>
</evidence>
<comment type="subcellular location">
    <subcellularLocation>
        <location evidence="1 13">Cytoplasm</location>
    </subcellularLocation>
</comment>
<keyword evidence="8 13" id="KW-0862">Zinc</keyword>
<comment type="caution">
    <text evidence="16">The sequence shown here is derived from an EMBL/GenBank/DDBJ whole genome shotgun (WGS) entry which is preliminary data.</text>
</comment>
<comment type="pathway">
    <text evidence="13">Lipid metabolism; malonyl-CoA biosynthesis; malonyl-CoA from acetyl-CoA: step 1/1.</text>
</comment>
<dbReference type="SUPFAM" id="SSF52096">
    <property type="entry name" value="ClpP/crotonase"/>
    <property type="match status" value="1"/>
</dbReference>
<organism evidence="16 17">
    <name type="scientific">Halospina denitrificans</name>
    <dbReference type="NCBI Taxonomy" id="332522"/>
    <lineage>
        <taxon>Bacteria</taxon>
        <taxon>Pseudomonadati</taxon>
        <taxon>Pseudomonadota</taxon>
        <taxon>Gammaproteobacteria</taxon>
        <taxon>Halospina</taxon>
    </lineage>
</organism>
<evidence type="ECO:0000256" key="4">
    <source>
        <dbReference type="ARBA" id="ARBA00022723"/>
    </source>
</evidence>
<dbReference type="UniPathway" id="UPA00655">
    <property type="reaction ID" value="UER00711"/>
</dbReference>
<evidence type="ECO:0000256" key="3">
    <source>
        <dbReference type="ARBA" id="ARBA00022679"/>
    </source>
</evidence>
<dbReference type="GO" id="GO:0008270">
    <property type="term" value="F:zinc ion binding"/>
    <property type="evidence" value="ECO:0007669"/>
    <property type="project" value="UniProtKB-UniRule"/>
</dbReference>
<dbReference type="PANTHER" id="PTHR42995">
    <property type="entry name" value="ACETYL-COENZYME A CARBOXYLASE CARBOXYL TRANSFERASE SUBUNIT BETA, CHLOROPLASTIC"/>
    <property type="match status" value="1"/>
</dbReference>
<evidence type="ECO:0000313" key="16">
    <source>
        <dbReference type="EMBL" id="TDT41537.1"/>
    </source>
</evidence>
<dbReference type="PROSITE" id="PS50980">
    <property type="entry name" value="COA_CT_NTER"/>
    <property type="match status" value="1"/>
</dbReference>
<dbReference type="AlphaFoldDB" id="A0A4R7JVL9"/>
<keyword evidence="9 13" id="KW-0067">ATP-binding</keyword>
<evidence type="ECO:0000256" key="1">
    <source>
        <dbReference type="ARBA" id="ARBA00004496"/>
    </source>
</evidence>
<feature type="binding site" evidence="13">
    <location>
        <position position="50"/>
    </location>
    <ligand>
        <name>Zn(2+)</name>
        <dbReference type="ChEBI" id="CHEBI:29105"/>
    </ligand>
</feature>
<dbReference type="HAMAP" id="MF_01395">
    <property type="entry name" value="AcetylCoA_CT_beta"/>
    <property type="match status" value="1"/>
</dbReference>
<evidence type="ECO:0000256" key="13">
    <source>
        <dbReference type="HAMAP-Rule" id="MF_01395"/>
    </source>
</evidence>
<gene>
    <name evidence="13" type="primary">accD</name>
    <name evidence="16" type="ORF">DES49_1633</name>
</gene>
<name>A0A4R7JVL9_9GAMM</name>
<dbReference type="Gene3D" id="3.90.226.10">
    <property type="entry name" value="2-enoyl-CoA Hydratase, Chain A, domain 1"/>
    <property type="match status" value="1"/>
</dbReference>
<keyword evidence="11 13" id="KW-0275">Fatty acid biosynthesis</keyword>
<dbReference type="GO" id="GO:0005524">
    <property type="term" value="F:ATP binding"/>
    <property type="evidence" value="ECO:0007669"/>
    <property type="project" value="UniProtKB-KW"/>
</dbReference>
<dbReference type="InterPro" id="IPR034733">
    <property type="entry name" value="AcCoA_carboxyl_beta"/>
</dbReference>
<dbReference type="GO" id="GO:0009329">
    <property type="term" value="C:acetate CoA-transferase complex"/>
    <property type="evidence" value="ECO:0007669"/>
    <property type="project" value="TreeGrafter"/>
</dbReference>
<evidence type="ECO:0000256" key="12">
    <source>
        <dbReference type="ARBA" id="ARBA00025280"/>
    </source>
</evidence>
<dbReference type="NCBIfam" id="TIGR00515">
    <property type="entry name" value="accD"/>
    <property type="match status" value="1"/>
</dbReference>
<evidence type="ECO:0000259" key="15">
    <source>
        <dbReference type="PROSITE" id="PS50980"/>
    </source>
</evidence>
<comment type="subunit">
    <text evidence="13">Acetyl-CoA carboxylase is a heterohexamer composed of biotin carboxyl carrier protein (AccB), biotin carboxylase (AccC) and two subunits each of ACCase subunit alpha (AccA) and ACCase subunit beta (AccD).</text>
</comment>
<keyword evidence="17" id="KW-1185">Reference proteome</keyword>
<feature type="binding site" evidence="13">
    <location>
        <position position="53"/>
    </location>
    <ligand>
        <name>Zn(2+)</name>
        <dbReference type="ChEBI" id="CHEBI:29105"/>
    </ligand>
</feature>
<dbReference type="EC" id="2.1.3.15" evidence="13"/>
<evidence type="ECO:0000313" key="17">
    <source>
        <dbReference type="Proteomes" id="UP000295830"/>
    </source>
</evidence>
<sequence>MSSWLDRIMPGMIRSDAQQRSTVPEGLWKKCPKCSGFLYRPELDRNLNVCPKCDHHIRIAARRRLEIFLDKDEDSREIAAELEPVDRLKFKDTRRYKERLSQAQKSTGEKDALVAMAGSVQGVPVVAVAFEFKFLGGSMGAVVGEKFVRAVNLCLEQGVPLVCFSASGGARMQEAIVSLMQMAKTSAALQRMRENGIPFISVLTDPVFGGVSASLGMLGDLNIAEPYALVGFAGPRVIEQTVREKLPEGFQRSEFLLEHGAIDMIVDRHDMRERIAHILAKLQHRAEPALDEDSGIEDVPDDVPEEPTA</sequence>
<dbReference type="GO" id="GO:0016743">
    <property type="term" value="F:carboxyl- or carbamoyltransferase activity"/>
    <property type="evidence" value="ECO:0007669"/>
    <property type="project" value="UniProtKB-UniRule"/>
</dbReference>
<keyword evidence="4 13" id="KW-0479">Metal-binding</keyword>
<keyword evidence="10 13" id="KW-0443">Lipid metabolism</keyword>
<keyword evidence="7 13" id="KW-0276">Fatty acid metabolism</keyword>
<dbReference type="InterPro" id="IPR041010">
    <property type="entry name" value="Znf-ACC"/>
</dbReference>
<evidence type="ECO:0000256" key="2">
    <source>
        <dbReference type="ARBA" id="ARBA00022516"/>
    </source>
</evidence>
<dbReference type="GO" id="GO:0003989">
    <property type="term" value="F:acetyl-CoA carboxylase activity"/>
    <property type="evidence" value="ECO:0007669"/>
    <property type="project" value="InterPro"/>
</dbReference>
<dbReference type="Pfam" id="PF01039">
    <property type="entry name" value="Carboxyl_trans"/>
    <property type="match status" value="1"/>
</dbReference>
<dbReference type="InterPro" id="IPR029045">
    <property type="entry name" value="ClpP/crotonase-like_dom_sf"/>
</dbReference>
<dbReference type="OrthoDB" id="9772975at2"/>
<evidence type="ECO:0000256" key="10">
    <source>
        <dbReference type="ARBA" id="ARBA00023098"/>
    </source>
</evidence>
<dbReference type="Proteomes" id="UP000295830">
    <property type="component" value="Unassembled WGS sequence"/>
</dbReference>
<dbReference type="InterPro" id="IPR011762">
    <property type="entry name" value="COA_CT_N"/>
</dbReference>
<dbReference type="PANTHER" id="PTHR42995:SF5">
    <property type="entry name" value="ACETYL-COENZYME A CARBOXYLASE CARBOXYL TRANSFERASE SUBUNIT BETA, CHLOROPLASTIC"/>
    <property type="match status" value="1"/>
</dbReference>
<reference evidence="16 17" key="1">
    <citation type="submission" date="2019-03" db="EMBL/GenBank/DDBJ databases">
        <title>Genomic Encyclopedia of Type Strains, Phase IV (KMG-IV): sequencing the most valuable type-strain genomes for metagenomic binning, comparative biology and taxonomic classification.</title>
        <authorList>
            <person name="Goeker M."/>
        </authorList>
    </citation>
    <scope>NUCLEOTIDE SEQUENCE [LARGE SCALE GENOMIC DNA]</scope>
    <source>
        <strain evidence="16 17">DSM 15505</strain>
    </source>
</reference>
<dbReference type="PRINTS" id="PR01070">
    <property type="entry name" value="ACCCTRFRASEB"/>
</dbReference>
<proteinExistence type="inferred from homology"/>
<feature type="binding site" evidence="13">
    <location>
        <position position="34"/>
    </location>
    <ligand>
        <name>Zn(2+)</name>
        <dbReference type="ChEBI" id="CHEBI:29105"/>
    </ligand>
</feature>
<keyword evidence="6 13" id="KW-0863">Zinc-finger</keyword>
<comment type="catalytic activity">
    <reaction evidence="13">
        <text>N(6)-carboxybiotinyl-L-lysyl-[protein] + acetyl-CoA = N(6)-biotinyl-L-lysyl-[protein] + malonyl-CoA</text>
        <dbReference type="Rhea" id="RHEA:54728"/>
        <dbReference type="Rhea" id="RHEA-COMP:10505"/>
        <dbReference type="Rhea" id="RHEA-COMP:10506"/>
        <dbReference type="ChEBI" id="CHEBI:57288"/>
        <dbReference type="ChEBI" id="CHEBI:57384"/>
        <dbReference type="ChEBI" id="CHEBI:83144"/>
        <dbReference type="ChEBI" id="CHEBI:83145"/>
        <dbReference type="EC" id="2.1.3.15"/>
    </reaction>
</comment>
<dbReference type="EMBL" id="SOAX01000003">
    <property type="protein sequence ID" value="TDT41537.1"/>
    <property type="molecule type" value="Genomic_DNA"/>
</dbReference>
<dbReference type="RefSeq" id="WP_133735897.1">
    <property type="nucleotide sequence ID" value="NZ_SOAX01000003.1"/>
</dbReference>
<evidence type="ECO:0000256" key="9">
    <source>
        <dbReference type="ARBA" id="ARBA00022840"/>
    </source>
</evidence>
<keyword evidence="13" id="KW-0963">Cytoplasm</keyword>
<comment type="similarity">
    <text evidence="13">Belongs to the AccD/PCCB family.</text>
</comment>
<comment type="function">
    <text evidence="12 13">Component of the acetyl coenzyme A carboxylase (ACC) complex. Biotin carboxylase (BC) catalyzes the carboxylation of biotin on its carrier protein (BCCP) and then the CO(2) group is transferred by the transcarboxylase to acetyl-CoA to form malonyl-CoA.</text>
</comment>
<evidence type="ECO:0000256" key="5">
    <source>
        <dbReference type="ARBA" id="ARBA00022741"/>
    </source>
</evidence>
<protein>
    <recommendedName>
        <fullName evidence="13">Acetyl-coenzyme A carboxylase carboxyl transferase subunit beta</fullName>
        <shortName evidence="13">ACCase subunit beta</shortName>
        <shortName evidence="13">Acetyl-CoA carboxylase carboxyltransferase subunit beta</shortName>
        <ecNumber evidence="13">2.1.3.15</ecNumber>
    </recommendedName>
</protein>
<dbReference type="Pfam" id="PF17848">
    <property type="entry name" value="Zn_ribbon_ACC"/>
    <property type="match status" value="1"/>
</dbReference>
<dbReference type="InterPro" id="IPR000438">
    <property type="entry name" value="Acetyl_CoA_COase_Trfase_b_su"/>
</dbReference>
<dbReference type="GO" id="GO:2001295">
    <property type="term" value="P:malonyl-CoA biosynthetic process"/>
    <property type="evidence" value="ECO:0007669"/>
    <property type="project" value="UniProtKB-UniRule"/>
</dbReference>
<keyword evidence="2 13" id="KW-0444">Lipid biosynthesis</keyword>
<evidence type="ECO:0000256" key="7">
    <source>
        <dbReference type="ARBA" id="ARBA00022832"/>
    </source>
</evidence>
<feature type="domain" description="CoA carboxyltransferase N-terminal" evidence="15">
    <location>
        <begin position="27"/>
        <end position="297"/>
    </location>
</feature>
<evidence type="ECO:0000256" key="14">
    <source>
        <dbReference type="SAM" id="MobiDB-lite"/>
    </source>
</evidence>
<evidence type="ECO:0000256" key="6">
    <source>
        <dbReference type="ARBA" id="ARBA00022771"/>
    </source>
</evidence>
<evidence type="ECO:0000256" key="8">
    <source>
        <dbReference type="ARBA" id="ARBA00022833"/>
    </source>
</evidence>
<feature type="binding site" evidence="13">
    <location>
        <position position="31"/>
    </location>
    <ligand>
        <name>Zn(2+)</name>
        <dbReference type="ChEBI" id="CHEBI:29105"/>
    </ligand>
</feature>
<accession>A0A4R7JVL9</accession>
<dbReference type="GO" id="GO:0006633">
    <property type="term" value="P:fatty acid biosynthetic process"/>
    <property type="evidence" value="ECO:0007669"/>
    <property type="project" value="UniProtKB-KW"/>
</dbReference>